<dbReference type="EMBL" id="JXTB01000201">
    <property type="protein sequence ID" value="PON53903.1"/>
    <property type="molecule type" value="Genomic_DNA"/>
</dbReference>
<comment type="caution">
    <text evidence="1">The sequence shown here is derived from an EMBL/GenBank/DDBJ whole genome shotgun (WGS) entry which is preliminary data.</text>
</comment>
<evidence type="ECO:0000313" key="2">
    <source>
        <dbReference type="Proteomes" id="UP000237105"/>
    </source>
</evidence>
<keyword evidence="2" id="KW-1185">Reference proteome</keyword>
<gene>
    <name evidence="1" type="ORF">PanWU01x14_199000</name>
</gene>
<protein>
    <submittedName>
        <fullName evidence="1">Uncharacterized protein</fullName>
    </submittedName>
</protein>
<organism evidence="1 2">
    <name type="scientific">Parasponia andersonii</name>
    <name type="common">Sponia andersonii</name>
    <dbReference type="NCBI Taxonomy" id="3476"/>
    <lineage>
        <taxon>Eukaryota</taxon>
        <taxon>Viridiplantae</taxon>
        <taxon>Streptophyta</taxon>
        <taxon>Embryophyta</taxon>
        <taxon>Tracheophyta</taxon>
        <taxon>Spermatophyta</taxon>
        <taxon>Magnoliopsida</taxon>
        <taxon>eudicotyledons</taxon>
        <taxon>Gunneridae</taxon>
        <taxon>Pentapetalae</taxon>
        <taxon>rosids</taxon>
        <taxon>fabids</taxon>
        <taxon>Rosales</taxon>
        <taxon>Cannabaceae</taxon>
        <taxon>Parasponia</taxon>
    </lineage>
</organism>
<dbReference type="AlphaFoldDB" id="A0A2P5BYL8"/>
<evidence type="ECO:0000313" key="1">
    <source>
        <dbReference type="EMBL" id="PON53903.1"/>
    </source>
</evidence>
<reference evidence="2" key="1">
    <citation type="submission" date="2016-06" db="EMBL/GenBank/DDBJ databases">
        <title>Parallel loss of symbiosis genes in relatives of nitrogen-fixing non-legume Parasponia.</title>
        <authorList>
            <person name="Van Velzen R."/>
            <person name="Holmer R."/>
            <person name="Bu F."/>
            <person name="Rutten L."/>
            <person name="Van Zeijl A."/>
            <person name="Liu W."/>
            <person name="Santuari L."/>
            <person name="Cao Q."/>
            <person name="Sharma T."/>
            <person name="Shen D."/>
            <person name="Roswanjaya Y."/>
            <person name="Wardhani T."/>
            <person name="Kalhor M.S."/>
            <person name="Jansen J."/>
            <person name="Van den Hoogen J."/>
            <person name="Gungor B."/>
            <person name="Hartog M."/>
            <person name="Hontelez J."/>
            <person name="Verver J."/>
            <person name="Yang W.-C."/>
            <person name="Schijlen E."/>
            <person name="Repin R."/>
            <person name="Schilthuizen M."/>
            <person name="Schranz E."/>
            <person name="Heidstra R."/>
            <person name="Miyata K."/>
            <person name="Fedorova E."/>
            <person name="Kohlen W."/>
            <person name="Bisseling T."/>
            <person name="Smit S."/>
            <person name="Geurts R."/>
        </authorList>
    </citation>
    <scope>NUCLEOTIDE SEQUENCE [LARGE SCALE GENOMIC DNA]</scope>
    <source>
        <strain evidence="2">cv. WU1-14</strain>
    </source>
</reference>
<name>A0A2P5BYL8_PARAD</name>
<proteinExistence type="predicted"/>
<accession>A0A2P5BYL8</accession>
<sequence length="87" mass="9896">MDAKSVFGVRENEGKWDFLGIWSVQESRLLLASLLPLVGFSISGEADEKEKKGTEEREGRECIYRGELLGKSRRPHGVFLVKQCVWI</sequence>
<dbReference type="Proteomes" id="UP000237105">
    <property type="component" value="Unassembled WGS sequence"/>
</dbReference>